<dbReference type="EMBL" id="BMGC01000049">
    <property type="protein sequence ID" value="GGB46494.1"/>
    <property type="molecule type" value="Genomic_DNA"/>
</dbReference>
<accession>A0A916TI69</accession>
<feature type="transmembrane region" description="Helical" evidence="1">
    <location>
        <begin position="35"/>
        <end position="57"/>
    </location>
</feature>
<evidence type="ECO:0000313" key="3">
    <source>
        <dbReference type="Proteomes" id="UP000621454"/>
    </source>
</evidence>
<organism evidence="2 3">
    <name type="scientific">Gordonia jinhuaensis</name>
    <dbReference type="NCBI Taxonomy" id="1517702"/>
    <lineage>
        <taxon>Bacteria</taxon>
        <taxon>Bacillati</taxon>
        <taxon>Actinomycetota</taxon>
        <taxon>Actinomycetes</taxon>
        <taxon>Mycobacteriales</taxon>
        <taxon>Gordoniaceae</taxon>
        <taxon>Gordonia</taxon>
    </lineage>
</organism>
<name>A0A916TI69_9ACTN</name>
<evidence type="ECO:0000313" key="2">
    <source>
        <dbReference type="EMBL" id="GGB46494.1"/>
    </source>
</evidence>
<protein>
    <submittedName>
        <fullName evidence="2">Uncharacterized protein</fullName>
    </submittedName>
</protein>
<keyword evidence="3" id="KW-1185">Reference proteome</keyword>
<comment type="caution">
    <text evidence="2">The sequence shown here is derived from an EMBL/GenBank/DDBJ whole genome shotgun (WGS) entry which is preliminary data.</text>
</comment>
<keyword evidence="1" id="KW-1133">Transmembrane helix</keyword>
<keyword evidence="1" id="KW-0472">Membrane</keyword>
<dbReference type="AlphaFoldDB" id="A0A916TI69"/>
<gene>
    <name evidence="2" type="ORF">GCM10011489_37250</name>
</gene>
<keyword evidence="1" id="KW-0812">Transmembrane</keyword>
<reference evidence="2" key="2">
    <citation type="submission" date="2020-09" db="EMBL/GenBank/DDBJ databases">
        <authorList>
            <person name="Sun Q."/>
            <person name="Zhou Y."/>
        </authorList>
    </citation>
    <scope>NUCLEOTIDE SEQUENCE</scope>
    <source>
        <strain evidence="2">CGMCC 1.12827</strain>
    </source>
</reference>
<proteinExistence type="predicted"/>
<reference evidence="2" key="1">
    <citation type="journal article" date="2014" name="Int. J. Syst. Evol. Microbiol.">
        <title>Complete genome sequence of Corynebacterium casei LMG S-19264T (=DSM 44701T), isolated from a smear-ripened cheese.</title>
        <authorList>
            <consortium name="US DOE Joint Genome Institute (JGI-PGF)"/>
            <person name="Walter F."/>
            <person name="Albersmeier A."/>
            <person name="Kalinowski J."/>
            <person name="Ruckert C."/>
        </authorList>
    </citation>
    <scope>NUCLEOTIDE SEQUENCE</scope>
    <source>
        <strain evidence="2">CGMCC 1.12827</strain>
    </source>
</reference>
<dbReference type="RefSeq" id="WP_005179548.1">
    <property type="nucleotide sequence ID" value="NZ_BMGC01000049.1"/>
</dbReference>
<dbReference type="Proteomes" id="UP000621454">
    <property type="component" value="Unassembled WGS sequence"/>
</dbReference>
<sequence>MTASTPPPWPPHTWSKYAWKTIGQAMRSTATTVRFVAILAAIFVLPSVAAAISFVIVRSVYF</sequence>
<evidence type="ECO:0000256" key="1">
    <source>
        <dbReference type="SAM" id="Phobius"/>
    </source>
</evidence>